<dbReference type="InterPro" id="IPR003594">
    <property type="entry name" value="HATPase_dom"/>
</dbReference>
<dbReference type="InterPro" id="IPR036890">
    <property type="entry name" value="HATPase_C_sf"/>
</dbReference>
<reference evidence="3" key="1">
    <citation type="submission" date="2019-08" db="EMBL/GenBank/DDBJ databases">
        <authorList>
            <person name="Kucharzyk K."/>
            <person name="Murdoch R.W."/>
            <person name="Higgins S."/>
            <person name="Loffler F."/>
        </authorList>
    </citation>
    <scope>NUCLEOTIDE SEQUENCE</scope>
</reference>
<organism evidence="3">
    <name type="scientific">bioreactor metagenome</name>
    <dbReference type="NCBI Taxonomy" id="1076179"/>
    <lineage>
        <taxon>unclassified sequences</taxon>
        <taxon>metagenomes</taxon>
        <taxon>ecological metagenomes</taxon>
    </lineage>
</organism>
<dbReference type="PANTHER" id="PTHR34220:SF7">
    <property type="entry name" value="SENSOR HISTIDINE KINASE YPDA"/>
    <property type="match status" value="1"/>
</dbReference>
<dbReference type="GO" id="GO:0000155">
    <property type="term" value="F:phosphorelay sensor kinase activity"/>
    <property type="evidence" value="ECO:0007669"/>
    <property type="project" value="InterPro"/>
</dbReference>
<sequence length="482" mass="55158">MIEQINASAKNEKTTMQKKLWKMILIVTIPLMLIIILVVGISIGYGLQYNSILNNVTTASDFNRDFTDTIKTKMYYYVIDSQYSVGMPTEEVKSAEAIARKLIETTAERDSLRAINSVLNLCHNLEDKMQEIAGTEGYDSRMSQLNDNIYVMADLIQEYMYTYLYYEAVHLDALQSTMITNMVVLMGVVVVLALVLLFILLSYSRKLSRRIVDPIDMLCDRLVTIGRGGLLVCEPIQADVEEVQLLSDGIENMVGHLKRQIERNTEQEKQRRRTELALLQAQINPHFLYNTLDTIVWLIESGEITESVNMVGSLSNFFRFSLSRGQNVITLKEEQQHIKSYLEIQHMRYRDLMEYEIDIPEELDRYILPKLTLQPLVENALYHGIKIRRRKGLIRVSGRAEDENIILEVADDGSGMSEERLQELRDSLADGRPEGFGLRTVHQRIQILFGTEYGLSLESTSDIGTKIFVKIPMKTSEKETGA</sequence>
<dbReference type="Pfam" id="PF06580">
    <property type="entry name" value="His_kinase"/>
    <property type="match status" value="1"/>
</dbReference>
<dbReference type="Pfam" id="PF02518">
    <property type="entry name" value="HATPase_c"/>
    <property type="match status" value="1"/>
</dbReference>
<dbReference type="InterPro" id="IPR005467">
    <property type="entry name" value="His_kinase_dom"/>
</dbReference>
<proteinExistence type="predicted"/>
<dbReference type="InterPro" id="IPR004358">
    <property type="entry name" value="Sig_transdc_His_kin-like_C"/>
</dbReference>
<dbReference type="Gene3D" id="6.10.340.10">
    <property type="match status" value="1"/>
</dbReference>
<dbReference type="AlphaFoldDB" id="A0A644YMA1"/>
<dbReference type="PRINTS" id="PR00344">
    <property type="entry name" value="BCTRLSENSOR"/>
</dbReference>
<evidence type="ECO:0000256" key="1">
    <source>
        <dbReference type="SAM" id="Phobius"/>
    </source>
</evidence>
<accession>A0A644YMA1</accession>
<keyword evidence="1" id="KW-0812">Transmembrane</keyword>
<dbReference type="InterPro" id="IPR050640">
    <property type="entry name" value="Bact_2-comp_sensor_kinase"/>
</dbReference>
<evidence type="ECO:0000259" key="2">
    <source>
        <dbReference type="PROSITE" id="PS50109"/>
    </source>
</evidence>
<feature type="transmembrane region" description="Helical" evidence="1">
    <location>
        <begin position="179"/>
        <end position="201"/>
    </location>
</feature>
<keyword evidence="1" id="KW-1133">Transmembrane helix</keyword>
<evidence type="ECO:0000313" key="3">
    <source>
        <dbReference type="EMBL" id="MPM29705.1"/>
    </source>
</evidence>
<keyword evidence="1" id="KW-0472">Membrane</keyword>
<dbReference type="SMART" id="SM00387">
    <property type="entry name" value="HATPase_c"/>
    <property type="match status" value="1"/>
</dbReference>
<dbReference type="PANTHER" id="PTHR34220">
    <property type="entry name" value="SENSOR HISTIDINE KINASE YPDA"/>
    <property type="match status" value="1"/>
</dbReference>
<feature type="transmembrane region" description="Helical" evidence="1">
    <location>
        <begin position="20"/>
        <end position="45"/>
    </location>
</feature>
<dbReference type="InterPro" id="IPR010559">
    <property type="entry name" value="Sig_transdc_His_kin_internal"/>
</dbReference>
<dbReference type="EMBL" id="VSSQ01005586">
    <property type="protein sequence ID" value="MPM29705.1"/>
    <property type="molecule type" value="Genomic_DNA"/>
</dbReference>
<name>A0A644YMA1_9ZZZZ</name>
<protein>
    <recommendedName>
        <fullName evidence="2">Histidine kinase domain-containing protein</fullName>
    </recommendedName>
</protein>
<dbReference type="GO" id="GO:0016020">
    <property type="term" value="C:membrane"/>
    <property type="evidence" value="ECO:0007669"/>
    <property type="project" value="InterPro"/>
</dbReference>
<dbReference type="PROSITE" id="PS50109">
    <property type="entry name" value="HIS_KIN"/>
    <property type="match status" value="1"/>
</dbReference>
<dbReference type="Gene3D" id="3.30.565.10">
    <property type="entry name" value="Histidine kinase-like ATPase, C-terminal domain"/>
    <property type="match status" value="1"/>
</dbReference>
<feature type="domain" description="Histidine kinase" evidence="2">
    <location>
        <begin position="373"/>
        <end position="475"/>
    </location>
</feature>
<dbReference type="SUPFAM" id="SSF55874">
    <property type="entry name" value="ATPase domain of HSP90 chaperone/DNA topoisomerase II/histidine kinase"/>
    <property type="match status" value="1"/>
</dbReference>
<comment type="caution">
    <text evidence="3">The sequence shown here is derived from an EMBL/GenBank/DDBJ whole genome shotgun (WGS) entry which is preliminary data.</text>
</comment>
<gene>
    <name evidence="3" type="ORF">SDC9_76245</name>
</gene>